<comment type="caution">
    <text evidence="1">The sequence shown here is derived from an EMBL/GenBank/DDBJ whole genome shotgun (WGS) entry which is preliminary data.</text>
</comment>
<dbReference type="InterPro" id="IPR007815">
    <property type="entry name" value="Emycin_Estase"/>
</dbReference>
<dbReference type="EC" id="3.1.1.-" evidence="1"/>
<dbReference type="Gene3D" id="3.40.1660.10">
    <property type="entry name" value="EreA-like (biosynthetic domain)"/>
    <property type="match status" value="1"/>
</dbReference>
<dbReference type="PANTHER" id="PTHR31299">
    <property type="entry name" value="ESTERASE, PUTATIVE (AFU_ORTHOLOGUE AFUA_1G05850)-RELATED"/>
    <property type="match status" value="1"/>
</dbReference>
<evidence type="ECO:0000313" key="1">
    <source>
        <dbReference type="EMBL" id="MBB5778022.1"/>
    </source>
</evidence>
<organism evidence="1 2">
    <name type="scientific">Nonomuraea jabiensis</name>
    <dbReference type="NCBI Taxonomy" id="882448"/>
    <lineage>
        <taxon>Bacteria</taxon>
        <taxon>Bacillati</taxon>
        <taxon>Actinomycetota</taxon>
        <taxon>Actinomycetes</taxon>
        <taxon>Streptosporangiales</taxon>
        <taxon>Streptosporangiaceae</taxon>
        <taxon>Nonomuraea</taxon>
    </lineage>
</organism>
<gene>
    <name evidence="1" type="ORF">HD596_004778</name>
</gene>
<dbReference type="GO" id="GO:0046677">
    <property type="term" value="P:response to antibiotic"/>
    <property type="evidence" value="ECO:0007669"/>
    <property type="project" value="InterPro"/>
</dbReference>
<dbReference type="Proteomes" id="UP000579153">
    <property type="component" value="Unassembled WGS sequence"/>
</dbReference>
<dbReference type="EMBL" id="JACHMB010000001">
    <property type="protein sequence ID" value="MBB5778022.1"/>
    <property type="molecule type" value="Genomic_DNA"/>
</dbReference>
<dbReference type="GO" id="GO:0016787">
    <property type="term" value="F:hydrolase activity"/>
    <property type="evidence" value="ECO:0007669"/>
    <property type="project" value="UniProtKB-KW"/>
</dbReference>
<reference evidence="1 2" key="1">
    <citation type="submission" date="2020-08" db="EMBL/GenBank/DDBJ databases">
        <title>Sequencing the genomes of 1000 actinobacteria strains.</title>
        <authorList>
            <person name="Klenk H.-P."/>
        </authorList>
    </citation>
    <scope>NUCLEOTIDE SEQUENCE [LARGE SCALE GENOMIC DNA]</scope>
    <source>
        <strain evidence="1 2">DSM 45507</strain>
    </source>
</reference>
<sequence length="419" mass="44385">MTSRPLSGHTTVLNTLDPADPVLDDLEPLRGVVGDAQVVAVGEGAHFVREFNLARARLLRFLLERCGFTDVAFELGSADASAVNAWLAGEGDEADLSRLAGPLTRGVFGELLGWLRHYNRSRPRPVRIVGIDLPNTLTLRPDLDPVAEYLRQVDPDLDDFVAGILRAAGEITGGSAAVSAPAWGALDPAFRDSLTADLSRLSLRLRALEPLYVSRGDQHRYDTARRHLEAACHTDYMLRAMNDLFSGAGSPGDTSARDHYMAAAVRWHLARAGDGARVVLVAHNNHIQKTPVTFGGHLAALPMGHYLARDLGPRYRAVALTHTAGQVPEMIVPAEGSPVGFALDVVGVDAPAPGSVEAALVDAGLGGAVTLTDLRSGPPLDRIRSQSASVDTPLHQAFDAVVCSPTATADASTMFGAAS</sequence>
<protein>
    <submittedName>
        <fullName evidence="1">Erythromycin esterase</fullName>
        <ecNumber evidence="1">3.1.1.-</ecNumber>
    </submittedName>
</protein>
<name>A0A7W9G6A4_9ACTN</name>
<accession>A0A7W9G6A4</accession>
<dbReference type="AlphaFoldDB" id="A0A7W9G6A4"/>
<dbReference type="RefSeq" id="WP_185071514.1">
    <property type="nucleotide sequence ID" value="NZ_JACHMB010000001.1"/>
</dbReference>
<dbReference type="InterPro" id="IPR016273">
    <property type="entry name" value="Emycin_Estase_proteobac"/>
</dbReference>
<dbReference type="InterPro" id="IPR052036">
    <property type="entry name" value="Hydrolase/PRTase-associated"/>
</dbReference>
<dbReference type="Pfam" id="PF05139">
    <property type="entry name" value="Erythro_esteras"/>
    <property type="match status" value="1"/>
</dbReference>
<dbReference type="SUPFAM" id="SSF159501">
    <property type="entry name" value="EreA/ChaN-like"/>
    <property type="match status" value="1"/>
</dbReference>
<evidence type="ECO:0000313" key="2">
    <source>
        <dbReference type="Proteomes" id="UP000579153"/>
    </source>
</evidence>
<dbReference type="Gene3D" id="1.20.1440.30">
    <property type="entry name" value="Biosynthetic Protein domain"/>
    <property type="match status" value="1"/>
</dbReference>
<dbReference type="PIRSF" id="PIRSF000880">
    <property type="entry name" value="Eryth_est"/>
    <property type="match status" value="1"/>
</dbReference>
<dbReference type="Gene3D" id="3.30.1870.10">
    <property type="entry name" value="EreA-like, domain 2"/>
    <property type="match status" value="1"/>
</dbReference>
<keyword evidence="2" id="KW-1185">Reference proteome</keyword>
<dbReference type="CDD" id="cd14728">
    <property type="entry name" value="Ere-like"/>
    <property type="match status" value="1"/>
</dbReference>
<proteinExistence type="predicted"/>
<dbReference type="PANTHER" id="PTHR31299:SF0">
    <property type="entry name" value="ESTERASE, PUTATIVE (AFU_ORTHOLOGUE AFUA_1G05850)-RELATED"/>
    <property type="match status" value="1"/>
</dbReference>
<keyword evidence="1" id="KW-0378">Hydrolase</keyword>